<dbReference type="PANTHER" id="PTHR21192:SF2">
    <property type="entry name" value="NADH DEHYDROGENASE [UBIQUINONE] 1 ALPHA SUBCOMPLEX ASSEMBLY FACTOR 3"/>
    <property type="match status" value="1"/>
</dbReference>
<dbReference type="InterPro" id="IPR007523">
    <property type="entry name" value="NDUFAF3/AAMDC"/>
</dbReference>
<dbReference type="PANTHER" id="PTHR21192">
    <property type="entry name" value="NUCLEAR PROTEIN E3-3"/>
    <property type="match status" value="1"/>
</dbReference>
<accession>A0A1M7HKC3</accession>
<proteinExistence type="predicted"/>
<dbReference type="Gene3D" id="3.40.1230.10">
    <property type="entry name" value="MTH938-like"/>
    <property type="match status" value="1"/>
</dbReference>
<dbReference type="OrthoDB" id="7351393at2"/>
<dbReference type="EMBL" id="FRCK01000006">
    <property type="protein sequence ID" value="SHM28900.1"/>
    <property type="molecule type" value="Genomic_DNA"/>
</dbReference>
<name>A0A1M7HKC3_9RHOB</name>
<evidence type="ECO:0000313" key="2">
    <source>
        <dbReference type="Proteomes" id="UP000184444"/>
    </source>
</evidence>
<dbReference type="InterPro" id="IPR036748">
    <property type="entry name" value="MTH938-like_sf"/>
</dbReference>
<dbReference type="SUPFAM" id="SSF64076">
    <property type="entry name" value="MTH938-like"/>
    <property type="match status" value="1"/>
</dbReference>
<dbReference type="CDD" id="cd00248">
    <property type="entry name" value="Mth938-like"/>
    <property type="match status" value="1"/>
</dbReference>
<dbReference type="STRING" id="53463.SAMN05444389_106147"/>
<keyword evidence="2" id="KW-1185">Reference proteome</keyword>
<dbReference type="Pfam" id="PF04430">
    <property type="entry name" value="DUF498"/>
    <property type="match status" value="1"/>
</dbReference>
<dbReference type="AlphaFoldDB" id="A0A1M7HKC3"/>
<protein>
    <submittedName>
        <fullName evidence="1">Uncharacterized conserved protein, contains Mth938-like domain</fullName>
    </submittedName>
</protein>
<dbReference type="RefSeq" id="WP_073066637.1">
    <property type="nucleotide sequence ID" value="NZ_FRCK01000006.1"/>
</dbReference>
<sequence length="122" mass="12516">MAEMQDTDYGGATPVDGYGPGFFRAGGQVHRSALIVTAEGVQPWGGLDDTAALLALAGQVDVLFLGLGGQVAHPPRALVQTLEAAGIGVEPMTSPTAARCYNVTLAEGRRVACALIPVEPLD</sequence>
<evidence type="ECO:0000313" key="1">
    <source>
        <dbReference type="EMBL" id="SHM28900.1"/>
    </source>
</evidence>
<reference evidence="2" key="1">
    <citation type="submission" date="2016-11" db="EMBL/GenBank/DDBJ databases">
        <authorList>
            <person name="Varghese N."/>
            <person name="Submissions S."/>
        </authorList>
    </citation>
    <scope>NUCLEOTIDE SEQUENCE [LARGE SCALE GENOMIC DNA]</scope>
    <source>
        <strain evidence="2">DSM 6637</strain>
    </source>
</reference>
<organism evidence="1 2">
    <name type="scientific">Paracoccus solventivorans</name>
    <dbReference type="NCBI Taxonomy" id="53463"/>
    <lineage>
        <taxon>Bacteria</taxon>
        <taxon>Pseudomonadati</taxon>
        <taxon>Pseudomonadota</taxon>
        <taxon>Alphaproteobacteria</taxon>
        <taxon>Rhodobacterales</taxon>
        <taxon>Paracoccaceae</taxon>
        <taxon>Paracoccus</taxon>
    </lineage>
</organism>
<dbReference type="Proteomes" id="UP000184444">
    <property type="component" value="Unassembled WGS sequence"/>
</dbReference>
<gene>
    <name evidence="1" type="ORF">SAMN05444389_106147</name>
</gene>